<dbReference type="GO" id="GO:0009699">
    <property type="term" value="P:phenylpropanoid biosynthetic process"/>
    <property type="evidence" value="ECO:0007669"/>
    <property type="project" value="UniProtKB-ARBA"/>
</dbReference>
<name>A0A5E4FVP5_PRUDU</name>
<dbReference type="Pfam" id="PF03018">
    <property type="entry name" value="Dirigent"/>
    <property type="match status" value="1"/>
</dbReference>
<dbReference type="Gene3D" id="2.40.480.10">
    <property type="entry name" value="Allene oxide cyclase-like"/>
    <property type="match status" value="1"/>
</dbReference>
<evidence type="ECO:0000256" key="2">
    <source>
        <dbReference type="ARBA" id="ARBA00011738"/>
    </source>
</evidence>
<protein>
    <recommendedName>
        <fullName evidence="4">Dirigent protein</fullName>
    </recommendedName>
</protein>
<dbReference type="EMBL" id="CABIKO010000219">
    <property type="protein sequence ID" value="VVA31548.1"/>
    <property type="molecule type" value="Genomic_DNA"/>
</dbReference>
<evidence type="ECO:0000313" key="5">
    <source>
        <dbReference type="EMBL" id="VVA31548.1"/>
    </source>
</evidence>
<dbReference type="Gramene" id="VVA31548">
    <property type="protein sequence ID" value="VVA31548"/>
    <property type="gene ID" value="Prudul26B004655"/>
</dbReference>
<dbReference type="InterPro" id="IPR044859">
    <property type="entry name" value="Allene_oxi_cyc_Dirigent"/>
</dbReference>
<gene>
    <name evidence="5" type="ORF">ALMOND_2B004655</name>
</gene>
<dbReference type="InterPro" id="IPR004265">
    <property type="entry name" value="Dirigent"/>
</dbReference>
<reference evidence="6" key="1">
    <citation type="journal article" date="2020" name="Plant J.">
        <title>Transposons played a major role in the diversification between the closely related almond and peach genomes: results from the almond genome sequence.</title>
        <authorList>
            <person name="Alioto T."/>
            <person name="Alexiou K.G."/>
            <person name="Bardil A."/>
            <person name="Barteri F."/>
            <person name="Castanera R."/>
            <person name="Cruz F."/>
            <person name="Dhingra A."/>
            <person name="Duval H."/>
            <person name="Fernandez I Marti A."/>
            <person name="Frias L."/>
            <person name="Galan B."/>
            <person name="Garcia J.L."/>
            <person name="Howad W."/>
            <person name="Gomez-Garrido J."/>
            <person name="Gut M."/>
            <person name="Julca I."/>
            <person name="Morata J."/>
            <person name="Puigdomenech P."/>
            <person name="Ribeca P."/>
            <person name="Rubio Cabetas M.J."/>
            <person name="Vlasova A."/>
            <person name="Wirthensohn M."/>
            <person name="Garcia-Mas J."/>
            <person name="Gabaldon T."/>
            <person name="Casacuberta J.M."/>
            <person name="Arus P."/>
        </authorList>
    </citation>
    <scope>NUCLEOTIDE SEQUENCE [LARGE SCALE GENOMIC DNA]</scope>
    <source>
        <strain evidence="6">cv. Texas</strain>
    </source>
</reference>
<dbReference type="PANTHER" id="PTHR21495">
    <property type="entry name" value="NUCLEOPORIN-RELATED"/>
    <property type="match status" value="1"/>
</dbReference>
<evidence type="ECO:0000256" key="3">
    <source>
        <dbReference type="ARBA" id="ARBA00022525"/>
    </source>
</evidence>
<comment type="subcellular location">
    <subcellularLocation>
        <location evidence="4">Secreted</location>
        <location evidence="4">Extracellular space</location>
        <location evidence="4">Apoplast</location>
    </subcellularLocation>
</comment>
<dbReference type="Proteomes" id="UP000327085">
    <property type="component" value="Chromosome 2"/>
</dbReference>
<accession>A0A5E4FVP5</accession>
<comment type="subunit">
    <text evidence="2 4">Homodimer.</text>
</comment>
<dbReference type="AlphaFoldDB" id="A0A5E4FVP5"/>
<keyword evidence="3 4" id="KW-0964">Secreted</keyword>
<dbReference type="GO" id="GO:0048046">
    <property type="term" value="C:apoplast"/>
    <property type="evidence" value="ECO:0007669"/>
    <property type="project" value="UniProtKB-SubCell"/>
</dbReference>
<evidence type="ECO:0000256" key="4">
    <source>
        <dbReference type="RuleBase" id="RU363099"/>
    </source>
</evidence>
<keyword evidence="4" id="KW-0052">Apoplast</keyword>
<comment type="function">
    <text evidence="4">Dirigent proteins impart stereoselectivity on the phenoxy radical-coupling reaction, yielding optically active lignans from two molecules of coniferyl alcohol in the biosynthesis of lignans, flavonolignans, and alkaloids and thus plays a central role in plant secondary metabolism.</text>
</comment>
<dbReference type="OMA" id="SSEQCIV"/>
<evidence type="ECO:0000313" key="6">
    <source>
        <dbReference type="Proteomes" id="UP000327085"/>
    </source>
</evidence>
<evidence type="ECO:0000256" key="1">
    <source>
        <dbReference type="ARBA" id="ARBA00010746"/>
    </source>
</evidence>
<dbReference type="InParanoid" id="A0A5E4FVP5"/>
<comment type="similarity">
    <text evidence="1 4">Belongs to the plant dirigent protein family.</text>
</comment>
<organism evidence="5 6">
    <name type="scientific">Prunus dulcis</name>
    <name type="common">Almond</name>
    <name type="synonym">Amygdalus dulcis</name>
    <dbReference type="NCBI Taxonomy" id="3755"/>
    <lineage>
        <taxon>Eukaryota</taxon>
        <taxon>Viridiplantae</taxon>
        <taxon>Streptophyta</taxon>
        <taxon>Embryophyta</taxon>
        <taxon>Tracheophyta</taxon>
        <taxon>Spermatophyta</taxon>
        <taxon>Magnoliopsida</taxon>
        <taxon>eudicotyledons</taxon>
        <taxon>Gunneridae</taxon>
        <taxon>Pentapetalae</taxon>
        <taxon>rosids</taxon>
        <taxon>fabids</taxon>
        <taxon>Rosales</taxon>
        <taxon>Rosaceae</taxon>
        <taxon>Amygdaloideae</taxon>
        <taxon>Amygdaleae</taxon>
        <taxon>Prunus</taxon>
    </lineage>
</organism>
<sequence>MKASGDFLPPRSDTRLGMPLKTLNSTITTFGATMMIDDALTEKQEPTSKIVGRAQGLSSVAAQRDHEFALLVVMNFAFVEGKYKGSTISILGRNPVLNDVREMPIIGGMGLFRFARGYALAHTVRFNPTGDANVKYNQGKYKGSNISVSWKESSSEQCIVGRNGQFRLDPDYVLDHTVWFDASTGDAIVESNVYVSH</sequence>
<proteinExistence type="inferred from homology"/>